<dbReference type="EMBL" id="JAACJO010000002">
    <property type="protein sequence ID" value="KAF5361962.1"/>
    <property type="molecule type" value="Genomic_DNA"/>
</dbReference>
<proteinExistence type="inferred from homology"/>
<dbReference type="Pfam" id="PF02883">
    <property type="entry name" value="Alpha_adaptinC2"/>
    <property type="match status" value="1"/>
</dbReference>
<comment type="caution">
    <text evidence="13">The sequence shown here is derived from an EMBL/GenBank/DDBJ whole genome shotgun (WGS) entry which is preliminary data.</text>
</comment>
<evidence type="ECO:0000313" key="13">
    <source>
        <dbReference type="EMBL" id="KAF5361962.1"/>
    </source>
</evidence>
<evidence type="ECO:0000256" key="2">
    <source>
        <dbReference type="ARBA" id="ARBA00004555"/>
    </source>
</evidence>
<dbReference type="Pfam" id="PF01602">
    <property type="entry name" value="Adaptin_N"/>
    <property type="match status" value="1"/>
</dbReference>
<dbReference type="AlphaFoldDB" id="A0A8H5GBL8"/>
<evidence type="ECO:0000256" key="11">
    <source>
        <dbReference type="SAM" id="MobiDB-lite"/>
    </source>
</evidence>
<comment type="subcellular location">
    <subcellularLocation>
        <location evidence="1">Cytoplasmic vesicle membrane</location>
    </subcellularLocation>
    <subcellularLocation>
        <location evidence="2">Golgi apparatus</location>
    </subcellularLocation>
</comment>
<dbReference type="Gene3D" id="1.25.10.10">
    <property type="entry name" value="Leucine-rich Repeat Variant"/>
    <property type="match status" value="1"/>
</dbReference>
<feature type="domain" description="GAE" evidence="12">
    <location>
        <begin position="759"/>
        <end position="872"/>
    </location>
</feature>
<dbReference type="GO" id="GO:0016192">
    <property type="term" value="P:vesicle-mediated transport"/>
    <property type="evidence" value="ECO:0007669"/>
    <property type="project" value="InterPro"/>
</dbReference>
<dbReference type="GO" id="GO:0030121">
    <property type="term" value="C:AP-1 adaptor complex"/>
    <property type="evidence" value="ECO:0007669"/>
    <property type="project" value="InterPro"/>
</dbReference>
<evidence type="ECO:0000256" key="4">
    <source>
        <dbReference type="ARBA" id="ARBA00022448"/>
    </source>
</evidence>
<dbReference type="InterPro" id="IPR008152">
    <property type="entry name" value="Clathrin_a/b/g-adaptin_app_Ig"/>
</dbReference>
<evidence type="ECO:0000256" key="5">
    <source>
        <dbReference type="ARBA" id="ARBA00022927"/>
    </source>
</evidence>
<dbReference type="GO" id="GO:0016482">
    <property type="term" value="P:cytosolic transport"/>
    <property type="evidence" value="ECO:0007669"/>
    <property type="project" value="UniProtKB-ARBA"/>
</dbReference>
<dbReference type="PROSITE" id="PS51257">
    <property type="entry name" value="PROKAR_LIPOPROTEIN"/>
    <property type="match status" value="1"/>
</dbReference>
<dbReference type="SUPFAM" id="SSF49348">
    <property type="entry name" value="Clathrin adaptor appendage domain"/>
    <property type="match status" value="1"/>
</dbReference>
<keyword evidence="8 10" id="KW-0968">Cytoplasmic vesicle</keyword>
<dbReference type="PROSITE" id="PS50180">
    <property type="entry name" value="GAE"/>
    <property type="match status" value="1"/>
</dbReference>
<dbReference type="Gene3D" id="2.60.40.1230">
    <property type="match status" value="1"/>
</dbReference>
<dbReference type="OrthoDB" id="28053at2759"/>
<dbReference type="InterPro" id="IPR050840">
    <property type="entry name" value="Adaptor_Complx_Large_Subunit"/>
</dbReference>
<dbReference type="InterPro" id="IPR017107">
    <property type="entry name" value="AP1_complex_gsu"/>
</dbReference>
<dbReference type="FunFam" id="1.25.10.10:FF:000030">
    <property type="entry name" value="AP-1 complex subunit gamma"/>
    <property type="match status" value="1"/>
</dbReference>
<gene>
    <name evidence="13" type="ORF">D9756_002474</name>
</gene>
<evidence type="ECO:0000256" key="10">
    <source>
        <dbReference type="PIRNR" id="PIRNR037094"/>
    </source>
</evidence>
<accession>A0A8H5GBL8</accession>
<keyword evidence="6 10" id="KW-0333">Golgi apparatus</keyword>
<evidence type="ECO:0000256" key="6">
    <source>
        <dbReference type="ARBA" id="ARBA00023034"/>
    </source>
</evidence>
<dbReference type="PANTHER" id="PTHR22780">
    <property type="entry name" value="ADAPTIN, ALPHA/GAMMA/EPSILON"/>
    <property type="match status" value="1"/>
</dbReference>
<dbReference type="InterPro" id="IPR016024">
    <property type="entry name" value="ARM-type_fold"/>
</dbReference>
<feature type="region of interest" description="Disordered" evidence="11">
    <location>
        <begin position="693"/>
        <end position="754"/>
    </location>
</feature>
<feature type="compositionally biased region" description="Low complexity" evidence="11">
    <location>
        <begin position="697"/>
        <end position="726"/>
    </location>
</feature>
<dbReference type="PIRSF" id="PIRSF037094">
    <property type="entry name" value="AP1_complex_gamma"/>
    <property type="match status" value="1"/>
</dbReference>
<dbReference type="GO" id="GO:0006886">
    <property type="term" value="P:intracellular protein transport"/>
    <property type="evidence" value="ECO:0007669"/>
    <property type="project" value="UniProtKB-UniRule"/>
</dbReference>
<evidence type="ECO:0000256" key="9">
    <source>
        <dbReference type="ARBA" id="ARBA00062546"/>
    </source>
</evidence>
<dbReference type="InterPro" id="IPR008153">
    <property type="entry name" value="GAE_dom"/>
</dbReference>
<dbReference type="GO" id="GO:0005829">
    <property type="term" value="C:cytosol"/>
    <property type="evidence" value="ECO:0007669"/>
    <property type="project" value="GOC"/>
</dbReference>
<name>A0A8H5GBL8_9AGAR</name>
<evidence type="ECO:0000256" key="7">
    <source>
        <dbReference type="ARBA" id="ARBA00023136"/>
    </source>
</evidence>
<feature type="compositionally biased region" description="Pro residues" evidence="11">
    <location>
        <begin position="740"/>
        <end position="749"/>
    </location>
</feature>
<dbReference type="InterPro" id="IPR011989">
    <property type="entry name" value="ARM-like"/>
</dbReference>
<dbReference type="InterPro" id="IPR002553">
    <property type="entry name" value="Clathrin/coatomer_adapt-like_N"/>
</dbReference>
<keyword evidence="5 10" id="KW-0653">Protein transport</keyword>
<keyword evidence="4 10" id="KW-0813">Transport</keyword>
<comment type="similarity">
    <text evidence="3 10">Belongs to the adaptor complexes large subunit family.</text>
</comment>
<evidence type="ECO:0000259" key="12">
    <source>
        <dbReference type="PROSITE" id="PS50180"/>
    </source>
</evidence>
<evidence type="ECO:0000256" key="1">
    <source>
        <dbReference type="ARBA" id="ARBA00004156"/>
    </source>
</evidence>
<evidence type="ECO:0000256" key="3">
    <source>
        <dbReference type="ARBA" id="ARBA00006613"/>
    </source>
</evidence>
<keyword evidence="7 10" id="KW-0472">Membrane</keyword>
<keyword evidence="14" id="KW-1185">Reference proteome</keyword>
<dbReference type="SUPFAM" id="SSF48371">
    <property type="entry name" value="ARM repeat"/>
    <property type="match status" value="1"/>
</dbReference>
<dbReference type="InterPro" id="IPR013041">
    <property type="entry name" value="Clathrin_app_Ig-like_sf"/>
</dbReference>
<protein>
    <recommendedName>
        <fullName evidence="10">AP-1 complex subunit gamma</fullName>
    </recommendedName>
</protein>
<organism evidence="13 14">
    <name type="scientific">Leucocoprinus leucothites</name>
    <dbReference type="NCBI Taxonomy" id="201217"/>
    <lineage>
        <taxon>Eukaryota</taxon>
        <taxon>Fungi</taxon>
        <taxon>Dikarya</taxon>
        <taxon>Basidiomycota</taxon>
        <taxon>Agaricomycotina</taxon>
        <taxon>Agaricomycetes</taxon>
        <taxon>Agaricomycetidae</taxon>
        <taxon>Agaricales</taxon>
        <taxon>Agaricineae</taxon>
        <taxon>Agaricaceae</taxon>
        <taxon>Leucocoprinus</taxon>
    </lineage>
</organism>
<evidence type="ECO:0000313" key="14">
    <source>
        <dbReference type="Proteomes" id="UP000559027"/>
    </source>
</evidence>
<evidence type="ECO:0000256" key="8">
    <source>
        <dbReference type="ARBA" id="ARBA00023329"/>
    </source>
</evidence>
<dbReference type="SMART" id="SM00809">
    <property type="entry name" value="Alpha_adaptinC2"/>
    <property type="match status" value="1"/>
</dbReference>
<sequence>MPYHNLKGHPSMQGHVASSFSCHSILNLISIHSIQQTVADERALIQQESAAIRASFREEDSFYRYNNVAKLLYIHMLGSPAHFGQIECLKLVASPRFSDKRLGYLGIMLLLDENQEVLTLVTNSLKNDMNHSNMYTVGLALCTFANIASEEMSRDLANEIEKLLGSSNTYIRKKACLLLFFLAIRLFIHLADHFVNKSKNLLTDRNHGVLLTAITLVSEMIQINPGFLDEFRNAVPLLVRNLKSLVTTGYSPEHDVSGITDPFLQVKVLRLLRILGKGDAQASETMNDILAQVATNTDSTKNVGNSILYETVLTVLEIEADTGLRVMAINILGKFLSNRDNNIRYVALNTLNKVVSMDTNAVQRHRNIILDCLRDGDISIRRRALELSYALIDEKNVRYLIRELLAFLEVADDEFKLGMTTQICLAAERFAPNKRWHIDTVLRVLKLAGNFVREEILSAFIRLVAHTPELQAYTASKLYLALKADISQESLTLAATWVIGEYSEVLLESGVISDDDQSLRITDKETVDLLVSTLDSPYANYLTRQFVLAAITKVSSRNTTSPAEQDRIAEILAQYTSALELELQQRAVEFASLFSLGELRVGVLERMPPPELKATIMGIVSENKPVGSTAHEADLMGGEDIISTSAPMTNGQPAVPAQSNQDILAEIFGSSAPTTSQPAPQQQQRSTVDDILGLFGSTDTTSSPAPSSLAMSSPTATAAASNPMSSLFSNSPSTYSPSPAQSPPVPPAAAPASAAPAASRLTTYTAYEKNDLKITLTPQTSAAKPGIVLIMAKFSVQGSSGASGINFQAAVPKSQQLQMLPMSNTNVEPGATETQQMRVVAPVGSAVRLRLRISYTIAGQAVQDQVDFSGFPAGLTAGGGS</sequence>
<comment type="subunit">
    <text evidence="9">Adaptor protein complex 1 (AP-1) is a heterotetramer composed of two large adaptins (gamma-type subunit APL4 and beta-type subunit APL2), a medium adaptin (mu-type subunit APM1) and a small adaptin (sigma-type subunit APS1). AP-1 interacts with clathrin.</text>
</comment>
<dbReference type="Proteomes" id="UP000559027">
    <property type="component" value="Unassembled WGS sequence"/>
</dbReference>
<reference evidence="13 14" key="1">
    <citation type="journal article" date="2020" name="ISME J.">
        <title>Uncovering the hidden diversity of litter-decomposition mechanisms in mushroom-forming fungi.</title>
        <authorList>
            <person name="Floudas D."/>
            <person name="Bentzer J."/>
            <person name="Ahren D."/>
            <person name="Johansson T."/>
            <person name="Persson P."/>
            <person name="Tunlid A."/>
        </authorList>
    </citation>
    <scope>NUCLEOTIDE SEQUENCE [LARGE SCALE GENOMIC DNA]</scope>
    <source>
        <strain evidence="13 14">CBS 146.42</strain>
    </source>
</reference>